<organism evidence="9 10">
    <name type="scientific">Pseudomonas arsenicoxydans</name>
    <dbReference type="NCBI Taxonomy" id="702115"/>
    <lineage>
        <taxon>Bacteria</taxon>
        <taxon>Pseudomonadati</taxon>
        <taxon>Pseudomonadota</taxon>
        <taxon>Gammaproteobacteria</taxon>
        <taxon>Pseudomonadales</taxon>
        <taxon>Pseudomonadaceae</taxon>
        <taxon>Pseudomonas</taxon>
    </lineage>
</organism>
<sequence>MRKISLTSVLFILSILLFHDIAQATVLSNKPAGCVISSQDRILLVQGGPGNKWSLPAGYAEEGETPEQTAQRETLEETGLKVNIVGPIDIGEQKIQLFICRTEQPLQVSANRVNILNAPHLGRETIQAGLFHATEIEALKLRFPEQVRRLLEFSDAWQNSLTEEVDYFSDGLPHVQALELIWMNKLATKTSEWGVFFRAGNFLGETWFYVLCLPLIVCLFGWRYLHRMLLGLMLVTLLTQILKPMVAMARPFNYLPHLSLDGASGFGMPSGHAFSAMFFFGALALWSTSRIPLRYGALIALTLALWTAAARVWLGVHFASDVLAGIGLGFALLYLERLQSKYERSTGGQIAVQPSTWFSLGALSLIFGFIFSQESLLLPFAIAIGYGLAGSHSTTGKATAATSLWMLIGMSGLVLIKGYLTNKLSVFWQIAAKDAVIYLLLGYWLRAGAYRTFQRMFKSRLPILPKNNV</sequence>
<comment type="catalytic activity">
    <reaction evidence="5">
        <text>di-trans,octa-cis-undecaprenyl diphosphate + H2O = di-trans,octa-cis-undecaprenyl phosphate + phosphate + H(+)</text>
        <dbReference type="Rhea" id="RHEA:28094"/>
        <dbReference type="ChEBI" id="CHEBI:15377"/>
        <dbReference type="ChEBI" id="CHEBI:15378"/>
        <dbReference type="ChEBI" id="CHEBI:43474"/>
        <dbReference type="ChEBI" id="CHEBI:58405"/>
        <dbReference type="ChEBI" id="CHEBI:60392"/>
        <dbReference type="EC" id="3.6.1.27"/>
    </reaction>
</comment>
<dbReference type="Pfam" id="PF01569">
    <property type="entry name" value="PAP2"/>
    <property type="match status" value="1"/>
</dbReference>
<evidence type="ECO:0000259" key="8">
    <source>
        <dbReference type="PROSITE" id="PS51462"/>
    </source>
</evidence>
<dbReference type="Proteomes" id="UP000317933">
    <property type="component" value="Unassembled WGS sequence"/>
</dbReference>
<feature type="transmembrane region" description="Helical" evidence="6">
    <location>
        <begin position="229"/>
        <end position="246"/>
    </location>
</feature>
<evidence type="ECO:0000256" key="4">
    <source>
        <dbReference type="ARBA" id="ARBA00032707"/>
    </source>
</evidence>
<feature type="domain" description="Nudix hydrolase" evidence="8">
    <location>
        <begin position="27"/>
        <end position="164"/>
    </location>
</feature>
<name>A0A502HXT0_9PSED</name>
<dbReference type="RefSeq" id="WP_140666982.1">
    <property type="nucleotide sequence ID" value="NZ_RCZE01000003.1"/>
</dbReference>
<keyword evidence="7" id="KW-0732">Signal</keyword>
<evidence type="ECO:0000256" key="7">
    <source>
        <dbReference type="SAM" id="SignalP"/>
    </source>
</evidence>
<feature type="transmembrane region" description="Helical" evidence="6">
    <location>
        <begin position="355"/>
        <end position="371"/>
    </location>
</feature>
<dbReference type="PROSITE" id="PS00893">
    <property type="entry name" value="NUDIX_BOX"/>
    <property type="match status" value="1"/>
</dbReference>
<evidence type="ECO:0000256" key="5">
    <source>
        <dbReference type="ARBA" id="ARBA00047594"/>
    </source>
</evidence>
<evidence type="ECO:0000256" key="3">
    <source>
        <dbReference type="ARBA" id="ARBA00022801"/>
    </source>
</evidence>
<dbReference type="GO" id="GO:0050380">
    <property type="term" value="F:undecaprenyl-diphosphatase activity"/>
    <property type="evidence" value="ECO:0007669"/>
    <property type="project" value="UniProtKB-EC"/>
</dbReference>
<dbReference type="SUPFAM" id="SSF55811">
    <property type="entry name" value="Nudix"/>
    <property type="match status" value="1"/>
</dbReference>
<dbReference type="Gene3D" id="1.20.144.10">
    <property type="entry name" value="Phosphatidic acid phosphatase type 2/haloperoxidase"/>
    <property type="match status" value="1"/>
</dbReference>
<dbReference type="PROSITE" id="PS51462">
    <property type="entry name" value="NUDIX"/>
    <property type="match status" value="1"/>
</dbReference>
<dbReference type="PRINTS" id="PR00502">
    <property type="entry name" value="NUDIXFAMILY"/>
</dbReference>
<feature type="chain" id="PRO_5021221658" description="undecaprenyl-diphosphate phosphatase" evidence="7">
    <location>
        <begin position="25"/>
        <end position="469"/>
    </location>
</feature>
<dbReference type="SMART" id="SM00014">
    <property type="entry name" value="acidPPc"/>
    <property type="match status" value="1"/>
</dbReference>
<dbReference type="InterPro" id="IPR000326">
    <property type="entry name" value="PAP2/HPO"/>
</dbReference>
<dbReference type="AlphaFoldDB" id="A0A502HXT0"/>
<dbReference type="InterPro" id="IPR020084">
    <property type="entry name" value="NUDIX_hydrolase_CS"/>
</dbReference>
<dbReference type="SUPFAM" id="SSF48317">
    <property type="entry name" value="Acid phosphatase/Vanadium-dependent haloperoxidase"/>
    <property type="match status" value="1"/>
</dbReference>
<feature type="transmembrane region" description="Helical" evidence="6">
    <location>
        <begin position="206"/>
        <end position="222"/>
    </location>
</feature>
<proteinExistence type="predicted"/>
<feature type="transmembrane region" description="Helical" evidence="6">
    <location>
        <begin position="266"/>
        <end position="286"/>
    </location>
</feature>
<comment type="caution">
    <text evidence="9">The sequence shown here is derived from an EMBL/GenBank/DDBJ whole genome shotgun (WGS) entry which is preliminary data.</text>
</comment>
<evidence type="ECO:0000313" key="9">
    <source>
        <dbReference type="EMBL" id="TPG79609.1"/>
    </source>
</evidence>
<dbReference type="Pfam" id="PF00293">
    <property type="entry name" value="NUDIX"/>
    <property type="match status" value="1"/>
</dbReference>
<evidence type="ECO:0000256" key="2">
    <source>
        <dbReference type="ARBA" id="ARBA00012374"/>
    </source>
</evidence>
<dbReference type="Gene3D" id="3.90.79.10">
    <property type="entry name" value="Nucleoside Triphosphate Pyrophosphohydrolase"/>
    <property type="match status" value="1"/>
</dbReference>
<reference evidence="9 10" key="1">
    <citation type="journal article" date="2019" name="Environ. Microbiol.">
        <title>Species interactions and distinct microbial communities in high Arctic permafrost affected cryosols are associated with the CH4 and CO2 gas fluxes.</title>
        <authorList>
            <person name="Altshuler I."/>
            <person name="Hamel J."/>
            <person name="Turney S."/>
            <person name="Magnuson E."/>
            <person name="Levesque R."/>
            <person name="Greer C."/>
            <person name="Whyte L.G."/>
        </authorList>
    </citation>
    <scope>NUCLEOTIDE SEQUENCE [LARGE SCALE GENOMIC DNA]</scope>
    <source>
        <strain evidence="9 10">E3</strain>
    </source>
</reference>
<keyword evidence="6" id="KW-1133">Transmembrane helix</keyword>
<feature type="transmembrane region" description="Helical" evidence="6">
    <location>
        <begin position="293"/>
        <end position="310"/>
    </location>
</feature>
<gene>
    <name evidence="9" type="ORF">EAH78_07215</name>
</gene>
<dbReference type="EMBL" id="RCZE01000003">
    <property type="protein sequence ID" value="TPG79609.1"/>
    <property type="molecule type" value="Genomic_DNA"/>
</dbReference>
<keyword evidence="3" id="KW-0378">Hydrolase</keyword>
<feature type="transmembrane region" description="Helical" evidence="6">
    <location>
        <begin position="316"/>
        <end position="335"/>
    </location>
</feature>
<feature type="signal peptide" evidence="7">
    <location>
        <begin position="1"/>
        <end position="24"/>
    </location>
</feature>
<comment type="cofactor">
    <cofactor evidence="1">
        <name>Mg(2+)</name>
        <dbReference type="ChEBI" id="CHEBI:18420"/>
    </cofactor>
</comment>
<feature type="transmembrane region" description="Helical" evidence="6">
    <location>
        <begin position="402"/>
        <end position="420"/>
    </location>
</feature>
<dbReference type="InterPro" id="IPR015797">
    <property type="entry name" value="NUDIX_hydrolase-like_dom_sf"/>
</dbReference>
<dbReference type="PANTHER" id="PTHR14969:SF13">
    <property type="entry name" value="AT30094P"/>
    <property type="match status" value="1"/>
</dbReference>
<evidence type="ECO:0000313" key="10">
    <source>
        <dbReference type="Proteomes" id="UP000317933"/>
    </source>
</evidence>
<keyword evidence="6" id="KW-0472">Membrane</keyword>
<dbReference type="InterPro" id="IPR036938">
    <property type="entry name" value="PAP2/HPO_sf"/>
</dbReference>
<keyword evidence="6" id="KW-0812">Transmembrane</keyword>
<dbReference type="InterPro" id="IPR000086">
    <property type="entry name" value="NUDIX_hydrolase_dom"/>
</dbReference>
<feature type="transmembrane region" description="Helical" evidence="6">
    <location>
        <begin position="426"/>
        <end position="445"/>
    </location>
</feature>
<protein>
    <recommendedName>
        <fullName evidence="2">undecaprenyl-diphosphate phosphatase</fullName>
        <ecNumber evidence="2">3.6.1.27</ecNumber>
    </recommendedName>
    <alternativeName>
        <fullName evidence="4">Undecaprenyl pyrophosphate phosphatase</fullName>
    </alternativeName>
</protein>
<evidence type="ECO:0000256" key="1">
    <source>
        <dbReference type="ARBA" id="ARBA00001946"/>
    </source>
</evidence>
<dbReference type="CDD" id="cd02883">
    <property type="entry name" value="NUDIX_Hydrolase"/>
    <property type="match status" value="1"/>
</dbReference>
<accession>A0A502HXT0</accession>
<dbReference type="InterPro" id="IPR020476">
    <property type="entry name" value="Nudix_hydrolase"/>
</dbReference>
<dbReference type="EC" id="3.6.1.27" evidence="2"/>
<dbReference type="PANTHER" id="PTHR14969">
    <property type="entry name" value="SPHINGOSINE-1-PHOSPHATE PHOSPHOHYDROLASE"/>
    <property type="match status" value="1"/>
</dbReference>
<dbReference type="CDD" id="cd01610">
    <property type="entry name" value="PAP2_like"/>
    <property type="match status" value="1"/>
</dbReference>
<evidence type="ECO:0000256" key="6">
    <source>
        <dbReference type="SAM" id="Phobius"/>
    </source>
</evidence>